<dbReference type="RefSeq" id="WP_290364303.1">
    <property type="nucleotide sequence ID" value="NZ_JAUFQU010000001.1"/>
</dbReference>
<organism evidence="1 2">
    <name type="scientific">Paenimyroides ceti</name>
    <dbReference type="NCBI Taxonomy" id="395087"/>
    <lineage>
        <taxon>Bacteria</taxon>
        <taxon>Pseudomonadati</taxon>
        <taxon>Bacteroidota</taxon>
        <taxon>Flavobacteriia</taxon>
        <taxon>Flavobacteriales</taxon>
        <taxon>Flavobacteriaceae</taxon>
        <taxon>Paenimyroides</taxon>
    </lineage>
</organism>
<accession>A0ABT8CVA2</accession>
<reference evidence="2" key="1">
    <citation type="journal article" date="2019" name="Int. J. Syst. Evol. Microbiol.">
        <title>The Global Catalogue of Microorganisms (GCM) 10K type strain sequencing project: providing services to taxonomists for standard genome sequencing and annotation.</title>
        <authorList>
            <consortium name="The Broad Institute Genomics Platform"/>
            <consortium name="The Broad Institute Genome Sequencing Center for Infectious Disease"/>
            <person name="Wu L."/>
            <person name="Ma J."/>
        </authorList>
    </citation>
    <scope>NUCLEOTIDE SEQUENCE [LARGE SCALE GENOMIC DNA]</scope>
    <source>
        <strain evidence="2">CECT 7184</strain>
    </source>
</reference>
<name>A0ABT8CVA2_9FLAO</name>
<evidence type="ECO:0000313" key="1">
    <source>
        <dbReference type="EMBL" id="MDN3708437.1"/>
    </source>
</evidence>
<protein>
    <submittedName>
        <fullName evidence="1">Uncharacterized protein</fullName>
    </submittedName>
</protein>
<keyword evidence="2" id="KW-1185">Reference proteome</keyword>
<dbReference type="Proteomes" id="UP001242368">
    <property type="component" value="Unassembled WGS sequence"/>
</dbReference>
<gene>
    <name evidence="1" type="ORF">QW060_15150</name>
</gene>
<evidence type="ECO:0000313" key="2">
    <source>
        <dbReference type="Proteomes" id="UP001242368"/>
    </source>
</evidence>
<proteinExistence type="predicted"/>
<comment type="caution">
    <text evidence="1">The sequence shown here is derived from an EMBL/GenBank/DDBJ whole genome shotgun (WGS) entry which is preliminary data.</text>
</comment>
<sequence length="353" mass="39082">MQNYLLIMNKLLVYIVLILGFSVKGFSQLNFGIMSSNNYVGVYSYNGVTSTNAYVLRFQYSGTNLNIPYWKTSVRLLQPIISTDGTKQFPANKLAFQITNTTGQAQAPNTIPTVSQIGAPLSVSLQQGQETFLVPQSNAALKNTTPYNSYYDFQMNYNLIIEGGNYLTALQGGYTQKTYIVSLEFKAYGTNNEVLGVEQRNYTIDVFKLNNVPVENKLSIQIRSGSNALLDVKTLSDYVNGVSVIYPQGLSIIADADYQLHVKSIQTNFISNTGNTLPLNTVRLDLIPASGNNANVFPVWLSAGSQKIATGLQSKGSPVYYDIRYATKPNDVTLIESKMEEYSTTLQYEITPQ</sequence>
<dbReference type="EMBL" id="JAUFQU010000001">
    <property type="protein sequence ID" value="MDN3708437.1"/>
    <property type="molecule type" value="Genomic_DNA"/>
</dbReference>